<name>A0A183DAH8_9BILA</name>
<evidence type="ECO:0000313" key="3">
    <source>
        <dbReference type="WBParaSite" id="GPUH_0000572701-mRNA-1"/>
    </source>
</evidence>
<reference evidence="1 2" key="2">
    <citation type="submission" date="2018-11" db="EMBL/GenBank/DDBJ databases">
        <authorList>
            <consortium name="Pathogen Informatics"/>
        </authorList>
    </citation>
    <scope>NUCLEOTIDE SEQUENCE [LARGE SCALE GENOMIC DNA]</scope>
</reference>
<accession>A0A183DAH8</accession>
<dbReference type="WBParaSite" id="GPUH_0000572701-mRNA-1">
    <property type="protein sequence ID" value="GPUH_0000572701-mRNA-1"/>
    <property type="gene ID" value="GPUH_0000572701"/>
</dbReference>
<reference evidence="3" key="1">
    <citation type="submission" date="2016-06" db="UniProtKB">
        <authorList>
            <consortium name="WormBaseParasite"/>
        </authorList>
    </citation>
    <scope>IDENTIFICATION</scope>
</reference>
<dbReference type="AlphaFoldDB" id="A0A183DAH8"/>
<keyword evidence="2" id="KW-1185">Reference proteome</keyword>
<gene>
    <name evidence="1" type="ORF">GPUH_LOCUS5717</name>
</gene>
<proteinExistence type="predicted"/>
<evidence type="ECO:0000313" key="1">
    <source>
        <dbReference type="EMBL" id="VDK51902.1"/>
    </source>
</evidence>
<organism evidence="3">
    <name type="scientific">Gongylonema pulchrum</name>
    <dbReference type="NCBI Taxonomy" id="637853"/>
    <lineage>
        <taxon>Eukaryota</taxon>
        <taxon>Metazoa</taxon>
        <taxon>Ecdysozoa</taxon>
        <taxon>Nematoda</taxon>
        <taxon>Chromadorea</taxon>
        <taxon>Rhabditida</taxon>
        <taxon>Spirurina</taxon>
        <taxon>Spiruromorpha</taxon>
        <taxon>Spiruroidea</taxon>
        <taxon>Gongylonematidae</taxon>
        <taxon>Gongylonema</taxon>
    </lineage>
</organism>
<evidence type="ECO:0000313" key="2">
    <source>
        <dbReference type="Proteomes" id="UP000271098"/>
    </source>
</evidence>
<protein>
    <submittedName>
        <fullName evidence="3">MICOS complex subunit MIC13</fullName>
    </submittedName>
</protein>
<dbReference type="EMBL" id="UYRT01012472">
    <property type="protein sequence ID" value="VDK51902.1"/>
    <property type="molecule type" value="Genomic_DNA"/>
</dbReference>
<dbReference type="Proteomes" id="UP000271098">
    <property type="component" value="Unassembled WGS sequence"/>
</dbReference>
<sequence>MSLPGTFKKLLALAGGTTAAVFSVNYTGQLYKMNYQIDEADAFTIRQVNKAYAELQKVNSVIFVVYRWNEWKLLISE</sequence>